<sequence length="61" mass="6363">MTASGTGTSAVTPLSLQAFLLEQLGHPVFAAPLAQVTHVQGEFAVTVHPTAFQPGVFEQTQ</sequence>
<accession>A0A0E3B7N0</accession>
<dbReference type="Proteomes" id="UP000029567">
    <property type="component" value="Unassembled WGS sequence"/>
</dbReference>
<reference evidence="1 2" key="1">
    <citation type="submission" date="2013-09" db="EMBL/GenBank/DDBJ databases">
        <title>High correlation between genotypes and phenotypes of environmental bacteria Comamonas testosteroni strains.</title>
        <authorList>
            <person name="Liu L."/>
            <person name="Zhu W."/>
            <person name="Xia X."/>
            <person name="Xu B."/>
            <person name="Luo M."/>
            <person name="Wang G."/>
        </authorList>
    </citation>
    <scope>NUCLEOTIDE SEQUENCE [LARGE SCALE GENOMIC DNA]</scope>
    <source>
        <strain evidence="1 2">JL14</strain>
    </source>
</reference>
<organism evidence="1 2">
    <name type="scientific">Comamonas thiooxydans</name>
    <dbReference type="NCBI Taxonomy" id="363952"/>
    <lineage>
        <taxon>Bacteria</taxon>
        <taxon>Pseudomonadati</taxon>
        <taxon>Pseudomonadota</taxon>
        <taxon>Betaproteobacteria</taxon>
        <taxon>Burkholderiales</taxon>
        <taxon>Comamonadaceae</taxon>
        <taxon>Comamonas</taxon>
    </lineage>
</organism>
<evidence type="ECO:0000313" key="1">
    <source>
        <dbReference type="EMBL" id="KGG83765.1"/>
    </source>
</evidence>
<evidence type="ECO:0000313" key="2">
    <source>
        <dbReference type="Proteomes" id="UP000029567"/>
    </source>
</evidence>
<dbReference type="EMBL" id="AWTN01000134">
    <property type="protein sequence ID" value="KGG83765.1"/>
    <property type="molecule type" value="Genomic_DNA"/>
</dbReference>
<gene>
    <name evidence="1" type="ORF">P245_24840</name>
</gene>
<protein>
    <submittedName>
        <fullName evidence="1">Uncharacterized protein</fullName>
    </submittedName>
</protein>
<dbReference type="AlphaFoldDB" id="A0A0E3B7N0"/>
<comment type="caution">
    <text evidence="1">The sequence shown here is derived from an EMBL/GenBank/DDBJ whole genome shotgun (WGS) entry which is preliminary data.</text>
</comment>
<name>A0A0E3B7N0_9BURK</name>
<proteinExistence type="predicted"/>